<name>A0A1B1UJA4_9BRAD</name>
<dbReference type="OrthoDB" id="9804669at2"/>
<feature type="compositionally biased region" description="Polar residues" evidence="1">
    <location>
        <begin position="266"/>
        <end position="276"/>
    </location>
</feature>
<reference evidence="2 3" key="1">
    <citation type="submission" date="2016-07" db="EMBL/GenBank/DDBJ databases">
        <title>Complete genome sequence of Bradyrhizobium icense LMTR 13T, a potential inoculant strain isolated from lima bean (Phaseolus lunatus) in Peru.</title>
        <authorList>
            <person name="Ormeno-Orrillo E."/>
            <person name="Duran D."/>
            <person name="Rogel M.A."/>
            <person name="Rey L."/>
            <person name="Imperial J."/>
            <person name="Ruiz-Argueso T."/>
            <person name="Martinez-Romero E."/>
        </authorList>
    </citation>
    <scope>NUCLEOTIDE SEQUENCE [LARGE SCALE GENOMIC DNA]</scope>
    <source>
        <strain evidence="2 3">LMTR 13</strain>
    </source>
</reference>
<accession>A0A1B1UJA4</accession>
<feature type="region of interest" description="Disordered" evidence="1">
    <location>
        <begin position="1"/>
        <end position="29"/>
    </location>
</feature>
<dbReference type="Proteomes" id="UP000092839">
    <property type="component" value="Chromosome"/>
</dbReference>
<protein>
    <submittedName>
        <fullName evidence="2">Effector protein NopP</fullName>
    </submittedName>
</protein>
<dbReference type="AlphaFoldDB" id="A0A1B1UJA4"/>
<evidence type="ECO:0000313" key="2">
    <source>
        <dbReference type="EMBL" id="ANW02814.1"/>
    </source>
</evidence>
<proteinExistence type="predicted"/>
<evidence type="ECO:0000256" key="1">
    <source>
        <dbReference type="SAM" id="MobiDB-lite"/>
    </source>
</evidence>
<organism evidence="2 3">
    <name type="scientific">Bradyrhizobium icense</name>
    <dbReference type="NCBI Taxonomy" id="1274631"/>
    <lineage>
        <taxon>Bacteria</taxon>
        <taxon>Pseudomonadati</taxon>
        <taxon>Pseudomonadota</taxon>
        <taxon>Alphaproteobacteria</taxon>
        <taxon>Hyphomicrobiales</taxon>
        <taxon>Nitrobacteraceae</taxon>
        <taxon>Bradyrhizobium</taxon>
    </lineage>
</organism>
<dbReference type="RefSeq" id="WP_065730013.1">
    <property type="nucleotide sequence ID" value="NZ_CP016428.1"/>
</dbReference>
<dbReference type="KEGG" id="bic:LMTR13_24320"/>
<feature type="region of interest" description="Disordered" evidence="1">
    <location>
        <begin position="258"/>
        <end position="284"/>
    </location>
</feature>
<dbReference type="EMBL" id="CP016428">
    <property type="protein sequence ID" value="ANW02814.1"/>
    <property type="molecule type" value="Genomic_DNA"/>
</dbReference>
<evidence type="ECO:0000313" key="3">
    <source>
        <dbReference type="Proteomes" id="UP000092839"/>
    </source>
</evidence>
<keyword evidence="3" id="KW-1185">Reference proteome</keyword>
<gene>
    <name evidence="2" type="ORF">LMTR13_24320</name>
</gene>
<sequence length="284" mass="31766">MYSRIGGSSDIQYTLPGEADETRPSATSAEQIDANSHRFADMFAEMHLAAPDSNGGSSSAATPLYSLVPRPPVVKIDKSSFRREAKRFYDDEIKHIAANPQEYSDFVSEKAKRTVQVAEKYGTTRDSERARYFSYQLGKQSVGLLRTEGGFSMTEFEGDKWREQFPGRTEITSVVDPQITHPLVENAGDILLEYQLRLDGERPLLNWRAANEDSKARAAKMGFVEIDKDNMVLDPSQHSDIWIKNTWQRANKPPLYLSKAEGGESGNTESAASPATCSYEDDFM</sequence>